<evidence type="ECO:0008006" key="3">
    <source>
        <dbReference type="Google" id="ProtNLM"/>
    </source>
</evidence>
<keyword evidence="2" id="KW-1185">Reference proteome</keyword>
<reference evidence="1" key="1">
    <citation type="submission" date="2021-01" db="EMBL/GenBank/DDBJ databases">
        <authorList>
            <consortium name="Genoscope - CEA"/>
            <person name="William W."/>
        </authorList>
    </citation>
    <scope>NUCLEOTIDE SEQUENCE</scope>
</reference>
<evidence type="ECO:0000313" key="1">
    <source>
        <dbReference type="EMBL" id="CAD8116588.1"/>
    </source>
</evidence>
<accession>A0A8S1QKT9</accession>
<sequence length="217" mass="25906">MINRLKIIIKPQNQNLDLEVEQSILVEELFQYIQTSFKIDNDLKNWKCYSESKGMYLDVKSQLGNVDNDKLIINTQHFSNTHTRRHQDQQSINNQHFQTPQQQINNQYQQKNKKQDQIYSHVFNEIPNPNNKSNQVSINFEIICGNFKRQFSRYFNIHDDLNKLKRKVMKYLGYSSDAVYCQLIIFQRVMSPQHFEKSLDMLSIKNNTTVQVRLGWL</sequence>
<gene>
    <name evidence="1" type="ORF">PPRIM_AZ9-3.1.T1750016</name>
</gene>
<dbReference type="OMA" id="WKCYSES"/>
<dbReference type="EMBL" id="CAJJDM010000184">
    <property type="protein sequence ID" value="CAD8116588.1"/>
    <property type="molecule type" value="Genomic_DNA"/>
</dbReference>
<evidence type="ECO:0000313" key="2">
    <source>
        <dbReference type="Proteomes" id="UP000688137"/>
    </source>
</evidence>
<organism evidence="1 2">
    <name type="scientific">Paramecium primaurelia</name>
    <dbReference type="NCBI Taxonomy" id="5886"/>
    <lineage>
        <taxon>Eukaryota</taxon>
        <taxon>Sar</taxon>
        <taxon>Alveolata</taxon>
        <taxon>Ciliophora</taxon>
        <taxon>Intramacronucleata</taxon>
        <taxon>Oligohymenophorea</taxon>
        <taxon>Peniculida</taxon>
        <taxon>Parameciidae</taxon>
        <taxon>Paramecium</taxon>
    </lineage>
</organism>
<name>A0A8S1QKT9_PARPR</name>
<dbReference type="Proteomes" id="UP000688137">
    <property type="component" value="Unassembled WGS sequence"/>
</dbReference>
<protein>
    <recommendedName>
        <fullName evidence="3">Ubiquitin-like domain-containing protein</fullName>
    </recommendedName>
</protein>
<dbReference type="AlphaFoldDB" id="A0A8S1QKT9"/>
<comment type="caution">
    <text evidence="1">The sequence shown here is derived from an EMBL/GenBank/DDBJ whole genome shotgun (WGS) entry which is preliminary data.</text>
</comment>
<proteinExistence type="predicted"/>